<evidence type="ECO:0000313" key="2">
    <source>
        <dbReference type="EMBL" id="KIJ22449.1"/>
    </source>
</evidence>
<organism evidence="2 3">
    <name type="scientific">Sphaerobolus stellatus (strain SS14)</name>
    <dbReference type="NCBI Taxonomy" id="990650"/>
    <lineage>
        <taxon>Eukaryota</taxon>
        <taxon>Fungi</taxon>
        <taxon>Dikarya</taxon>
        <taxon>Basidiomycota</taxon>
        <taxon>Agaricomycotina</taxon>
        <taxon>Agaricomycetes</taxon>
        <taxon>Phallomycetidae</taxon>
        <taxon>Geastrales</taxon>
        <taxon>Sphaerobolaceae</taxon>
        <taxon>Sphaerobolus</taxon>
    </lineage>
</organism>
<keyword evidence="3" id="KW-1185">Reference proteome</keyword>
<dbReference type="AlphaFoldDB" id="A0A0C9TKT6"/>
<proteinExistence type="predicted"/>
<dbReference type="EMBL" id="KN838225">
    <property type="protein sequence ID" value="KIJ22449.1"/>
    <property type="molecule type" value="Genomic_DNA"/>
</dbReference>
<evidence type="ECO:0000313" key="3">
    <source>
        <dbReference type="Proteomes" id="UP000054279"/>
    </source>
</evidence>
<accession>A0A0C9TKT6</accession>
<name>A0A0C9TKT6_SPHS4</name>
<evidence type="ECO:0000256" key="1">
    <source>
        <dbReference type="SAM" id="MobiDB-lite"/>
    </source>
</evidence>
<gene>
    <name evidence="2" type="ORF">M422DRAFT_277110</name>
</gene>
<reference evidence="2 3" key="1">
    <citation type="submission" date="2014-06" db="EMBL/GenBank/DDBJ databases">
        <title>Evolutionary Origins and Diversification of the Mycorrhizal Mutualists.</title>
        <authorList>
            <consortium name="DOE Joint Genome Institute"/>
            <consortium name="Mycorrhizal Genomics Consortium"/>
            <person name="Kohler A."/>
            <person name="Kuo A."/>
            <person name="Nagy L.G."/>
            <person name="Floudas D."/>
            <person name="Copeland A."/>
            <person name="Barry K.W."/>
            <person name="Cichocki N."/>
            <person name="Veneault-Fourrey C."/>
            <person name="LaButti K."/>
            <person name="Lindquist E.A."/>
            <person name="Lipzen A."/>
            <person name="Lundell T."/>
            <person name="Morin E."/>
            <person name="Murat C."/>
            <person name="Riley R."/>
            <person name="Ohm R."/>
            <person name="Sun H."/>
            <person name="Tunlid A."/>
            <person name="Henrissat B."/>
            <person name="Grigoriev I.V."/>
            <person name="Hibbett D.S."/>
            <person name="Martin F."/>
        </authorList>
    </citation>
    <scope>NUCLEOTIDE SEQUENCE [LARGE SCALE GENOMIC DNA]</scope>
    <source>
        <strain evidence="2 3">SS14</strain>
    </source>
</reference>
<dbReference type="HOGENOM" id="CLU_2644874_0_0_1"/>
<feature type="region of interest" description="Disordered" evidence="1">
    <location>
        <begin position="1"/>
        <end position="23"/>
    </location>
</feature>
<sequence>MTSRDNHEALSSGDLKDIQAGPIFPPPANSKGFFFFGFKDTDVYGFKNLFSLILPMITTSEQSRTLKAAARQAKRSA</sequence>
<protein>
    <submittedName>
        <fullName evidence="2">Uncharacterized protein</fullName>
    </submittedName>
</protein>
<feature type="non-terminal residue" evidence="2">
    <location>
        <position position="77"/>
    </location>
</feature>
<dbReference type="Proteomes" id="UP000054279">
    <property type="component" value="Unassembled WGS sequence"/>
</dbReference>